<accession>A0A1J5U8V2</accession>
<dbReference type="AlphaFoldDB" id="A0A1J5U8V2"/>
<dbReference type="EMBL" id="MIQH01000508">
    <property type="protein sequence ID" value="OIR24809.1"/>
    <property type="molecule type" value="Genomic_DNA"/>
</dbReference>
<evidence type="ECO:0000313" key="2">
    <source>
        <dbReference type="Proteomes" id="UP000182798"/>
    </source>
</evidence>
<name>A0A1J5U8V2_9GAMM</name>
<protein>
    <recommendedName>
        <fullName evidence="3">Lipoprotein</fullName>
    </recommendedName>
</protein>
<dbReference type="PROSITE" id="PS51257">
    <property type="entry name" value="PROKAR_LIPOPROTEIN"/>
    <property type="match status" value="1"/>
</dbReference>
<sequence length="417" mass="46713">MKTTVQLIITIATISFLSACGSSNDDDVKTGVFKDSAVKGLSYKTATQSGITDEKGTFKYKAGETVTFQIGEMKIGSAKGRGILFPTHITNNKVEAIKVAQVLQTLDKDGNPDEGIDIAGQFDVKSTEHHNIQDINLQTLIDDIKTANSLTLVEADKAEKHMDSIISSERHIISLISPEYYNNTFESLSDQNDIGNQISIEDNRLKLSLQDSDNIWLLVKNATEVTSLSADIEFVPKAKILHLGLLMELIIDKHIRRFHIVIERGVAQCFLDVTPCPNTVHDYIMITHGGSPYVAETLDESILLYRSEDRPESELEKHMLPSDSFKANFTIAFDKVAKKVIIKYGDKQGYFDMGDYFSSFTQQIQAKFFIKAQSINDSEESVFVDNVKVNGQDFDDFSTPTLDNTKWKTGKFFYRGR</sequence>
<dbReference type="RefSeq" id="WP_071564106.1">
    <property type="nucleotide sequence ID" value="NZ_MIQH01000508.1"/>
</dbReference>
<reference evidence="2" key="1">
    <citation type="submission" date="2016-09" db="EMBL/GenBank/DDBJ databases">
        <title>Genome Sequence of Bathymodiolus thermophilus sulfur-oxidizing gill endosymbiont.</title>
        <authorList>
            <person name="Ponnudurai R."/>
            <person name="Kleiner M."/>
            <person name="Sayavedra L."/>
            <person name="Thuermer A."/>
            <person name="Felbeck H."/>
            <person name="Schlueter R."/>
            <person name="Schweder T."/>
            <person name="Markert S."/>
        </authorList>
    </citation>
    <scope>NUCLEOTIDE SEQUENCE [LARGE SCALE GENOMIC DNA]</scope>
    <source>
        <strain evidence="2">BAT/CrabSpa'14</strain>
    </source>
</reference>
<comment type="caution">
    <text evidence="1">The sequence shown here is derived from an EMBL/GenBank/DDBJ whole genome shotgun (WGS) entry which is preliminary data.</text>
</comment>
<evidence type="ECO:0008006" key="3">
    <source>
        <dbReference type="Google" id="ProtNLM"/>
    </source>
</evidence>
<evidence type="ECO:0000313" key="1">
    <source>
        <dbReference type="EMBL" id="OIR24809.1"/>
    </source>
</evidence>
<dbReference type="Proteomes" id="UP000182798">
    <property type="component" value="Unassembled WGS sequence"/>
</dbReference>
<gene>
    <name evidence="1" type="ORF">BGC33_14870</name>
</gene>
<proteinExistence type="predicted"/>
<organism evidence="1 2">
    <name type="scientific">Bathymodiolus thermophilus thioautotrophic gill symbiont</name>
    <dbReference type="NCBI Taxonomy" id="2360"/>
    <lineage>
        <taxon>Bacteria</taxon>
        <taxon>Pseudomonadati</taxon>
        <taxon>Pseudomonadota</taxon>
        <taxon>Gammaproteobacteria</taxon>
        <taxon>sulfur-oxidizing symbionts</taxon>
    </lineage>
</organism>
<dbReference type="OrthoDB" id="5592990at2"/>